<dbReference type="Proteomes" id="UP000275401">
    <property type="component" value="Unassembled WGS sequence"/>
</dbReference>
<sequence>MLDVVQPARSPRTPRQRRSEGCSDRGFASGIQRPQPTGVQMRLHSSLAAFTVSAVLLLTGTTAASAAPSSDAASGHQTRAGASAAPRENSTQRPVFFIKGYTPGDTCGAKWNSAAKLFKKWKGELHRVGFYKTDDRGCDVRIDPGGKGTGDTSIRDLGRGLAWQIYRMYSSKGQTVDLVGHSMGGLIARAALAGYNQGDPSWPKKLLVEDVVTLGTPHKAAFAVHCLSDLQCREMYYPNGTFRRWLGKKLPQAQGGTDWTLIGSNADWSVSAGNAAPTDIGAQHLVRYSDRSGLGHSALRTTRRGVYPLRYTNNGGAWGSLPRGAAPLRATMNALYWDSRW</sequence>
<dbReference type="SUPFAM" id="SSF53474">
    <property type="entry name" value="alpha/beta-Hydrolases"/>
    <property type="match status" value="1"/>
</dbReference>
<gene>
    <name evidence="3" type="ORF">EEJ42_49075</name>
</gene>
<dbReference type="EMBL" id="RIBZ01000882">
    <property type="protein sequence ID" value="RNF78155.1"/>
    <property type="molecule type" value="Genomic_DNA"/>
</dbReference>
<dbReference type="AlphaFoldDB" id="A0A3M8SBW8"/>
<feature type="region of interest" description="Disordered" evidence="1">
    <location>
        <begin position="66"/>
        <end position="89"/>
    </location>
</feature>
<evidence type="ECO:0000313" key="4">
    <source>
        <dbReference type="Proteomes" id="UP000275401"/>
    </source>
</evidence>
<dbReference type="Gene3D" id="3.40.50.1820">
    <property type="entry name" value="alpha/beta hydrolase"/>
    <property type="match status" value="1"/>
</dbReference>
<accession>A0A3M8SBW8</accession>
<dbReference type="InterPro" id="IPR029058">
    <property type="entry name" value="AB_hydrolase_fold"/>
</dbReference>
<dbReference type="InterPro" id="IPR012908">
    <property type="entry name" value="PGAP1-ab_dom-like"/>
</dbReference>
<dbReference type="Pfam" id="PF07819">
    <property type="entry name" value="PGAP1"/>
    <property type="match status" value="1"/>
</dbReference>
<feature type="region of interest" description="Disordered" evidence="1">
    <location>
        <begin position="1"/>
        <end position="39"/>
    </location>
</feature>
<evidence type="ECO:0000256" key="1">
    <source>
        <dbReference type="SAM" id="MobiDB-lite"/>
    </source>
</evidence>
<keyword evidence="4" id="KW-1185">Reference proteome</keyword>
<feature type="domain" description="GPI inositol-deacylase PGAP1-like alpha/beta" evidence="2">
    <location>
        <begin position="165"/>
        <end position="224"/>
    </location>
</feature>
<proteinExistence type="predicted"/>
<dbReference type="GO" id="GO:0016788">
    <property type="term" value="F:hydrolase activity, acting on ester bonds"/>
    <property type="evidence" value="ECO:0007669"/>
    <property type="project" value="InterPro"/>
</dbReference>
<organism evidence="3 4">
    <name type="scientific">Streptomyces botrytidirepellens</name>
    <dbReference type="NCBI Taxonomy" id="2486417"/>
    <lineage>
        <taxon>Bacteria</taxon>
        <taxon>Bacillati</taxon>
        <taxon>Actinomycetota</taxon>
        <taxon>Actinomycetes</taxon>
        <taxon>Kitasatosporales</taxon>
        <taxon>Streptomycetaceae</taxon>
        <taxon>Streptomyces</taxon>
    </lineage>
</organism>
<reference evidence="3 4" key="1">
    <citation type="submission" date="2018-11" db="EMBL/GenBank/DDBJ databases">
        <title>The Potential of Streptomyces as Biocontrol Agents against the Tomato grey mould, Botrytis cinerea (Gray mold) Frontiers in Microbiology.</title>
        <authorList>
            <person name="Li D."/>
        </authorList>
    </citation>
    <scope>NUCLEOTIDE SEQUENCE [LARGE SCALE GENOMIC DNA]</scope>
    <source>
        <strain evidence="3 4">NEAU-LD23</strain>
    </source>
</reference>
<evidence type="ECO:0000259" key="2">
    <source>
        <dbReference type="Pfam" id="PF07819"/>
    </source>
</evidence>
<comment type="caution">
    <text evidence="3">The sequence shown here is derived from an EMBL/GenBank/DDBJ whole genome shotgun (WGS) entry which is preliminary data.</text>
</comment>
<evidence type="ECO:0000313" key="3">
    <source>
        <dbReference type="EMBL" id="RNF78155.1"/>
    </source>
</evidence>
<name>A0A3M8SBW8_9ACTN</name>
<protein>
    <recommendedName>
        <fullName evidence="2">GPI inositol-deacylase PGAP1-like alpha/beta domain-containing protein</fullName>
    </recommendedName>
</protein>